<dbReference type="Proteomes" id="UP001596414">
    <property type="component" value="Unassembled WGS sequence"/>
</dbReference>
<keyword evidence="2" id="KW-1133">Transmembrane helix</keyword>
<proteinExistence type="predicted"/>
<evidence type="ECO:0000256" key="2">
    <source>
        <dbReference type="SAM" id="Phobius"/>
    </source>
</evidence>
<name>A0ABD5XE31_9EURY</name>
<protein>
    <recommendedName>
        <fullName evidence="5">CARDB protein</fullName>
    </recommendedName>
</protein>
<reference evidence="3 4" key="1">
    <citation type="journal article" date="2014" name="Int. J. Syst. Evol. Microbiol.">
        <title>Complete genome sequence of Corynebacterium casei LMG S-19264T (=DSM 44701T), isolated from a smear-ripened cheese.</title>
        <authorList>
            <consortium name="US DOE Joint Genome Institute (JGI-PGF)"/>
            <person name="Walter F."/>
            <person name="Albersmeier A."/>
            <person name="Kalinowski J."/>
            <person name="Ruckert C."/>
        </authorList>
    </citation>
    <scope>NUCLEOTIDE SEQUENCE [LARGE SCALE GENOMIC DNA]</scope>
    <source>
        <strain evidence="3 4">CGMCC 4.7215</strain>
    </source>
</reference>
<comment type="caution">
    <text evidence="3">The sequence shown here is derived from an EMBL/GenBank/DDBJ whole genome shotgun (WGS) entry which is preliminary data.</text>
</comment>
<accession>A0ABD5XE31</accession>
<feature type="transmembrane region" description="Helical" evidence="2">
    <location>
        <begin position="508"/>
        <end position="528"/>
    </location>
</feature>
<evidence type="ECO:0000313" key="4">
    <source>
        <dbReference type="Proteomes" id="UP001596414"/>
    </source>
</evidence>
<gene>
    <name evidence="3" type="ORF">ACFQJ7_15735</name>
</gene>
<dbReference type="AlphaFoldDB" id="A0ABD5XE31"/>
<organism evidence="3 4">
    <name type="scientific">Halovenus rubra</name>
    <dbReference type="NCBI Taxonomy" id="869890"/>
    <lineage>
        <taxon>Archaea</taxon>
        <taxon>Methanobacteriati</taxon>
        <taxon>Methanobacteriota</taxon>
        <taxon>Stenosarchaea group</taxon>
        <taxon>Halobacteria</taxon>
        <taxon>Halobacteriales</taxon>
        <taxon>Haloarculaceae</taxon>
        <taxon>Halovenus</taxon>
    </lineage>
</organism>
<keyword evidence="2" id="KW-0812">Transmembrane</keyword>
<feature type="region of interest" description="Disordered" evidence="1">
    <location>
        <begin position="467"/>
        <end position="505"/>
    </location>
</feature>
<sequence>MNRTIQVAATTLLLGGFVCAVCLLFAVVPAAGGDSSVFNISATVEERTVWVDETVDITVTVKNDRERNRRLKSLTVRDQTGDVRATKDIKSRQLQPNEGHTFVVEGLPVEEGINTLTIDANDGNNRQDTAEVEIVATDPTPALDLDVQGETLTDRSLSLSVGNPHDGDITRVRVAVGQPQNTTLSVIDQTGSLPLVESGQSRTIEFEIQEAPSNTVEVPVTLSFVTADGERWERQRSLLVTFADPTSTVDANVAPIQLDLSTQQEFIATDRTLSLTVGNPQKNQVKRVKATLEQPTNASFEITDGTDILPVVEPGETRDISFSVRSAPAGRFAFPVTLSYETETGESITVSKTLDAVFDGAVTTVDPNIAPVQLTEISVGGTGTVIIEGKVANTRGRKISGISVGVVDRDGVSPAGTTEFFVGSLEGGKFNSFDPIRVDASSDRETIPLEITYSVNGTQYRTVTEIQHNNGGSTGDTASTDQDSSAPPFNAGEETGDEDGPPVDSQTAVLVLGGLAVFAVIGIAGIVFRRR</sequence>
<feature type="compositionally biased region" description="Polar residues" evidence="1">
    <location>
        <begin position="467"/>
        <end position="487"/>
    </location>
</feature>
<evidence type="ECO:0000256" key="1">
    <source>
        <dbReference type="SAM" id="MobiDB-lite"/>
    </source>
</evidence>
<keyword evidence="2" id="KW-0472">Membrane</keyword>
<dbReference type="PANTHER" id="PTHR35902:SF3">
    <property type="entry name" value="NPCBM-ASSOCIATED, NEW3 DOMAIN OF ALPHA-GALACTOSIDASE"/>
    <property type="match status" value="1"/>
</dbReference>
<dbReference type="RefSeq" id="WP_267637911.1">
    <property type="nucleotide sequence ID" value="NZ_JAODIY010000011.1"/>
</dbReference>
<dbReference type="EMBL" id="JBHSZQ010000050">
    <property type="protein sequence ID" value="MFC7127450.1"/>
    <property type="molecule type" value="Genomic_DNA"/>
</dbReference>
<dbReference type="PANTHER" id="PTHR35902">
    <property type="entry name" value="S-LAYER DOMAIN-LIKE PROTEIN-RELATED"/>
    <property type="match status" value="1"/>
</dbReference>
<evidence type="ECO:0008006" key="5">
    <source>
        <dbReference type="Google" id="ProtNLM"/>
    </source>
</evidence>
<evidence type="ECO:0000313" key="3">
    <source>
        <dbReference type="EMBL" id="MFC7127450.1"/>
    </source>
</evidence>